<reference evidence="3" key="1">
    <citation type="submission" date="2021-01" db="EMBL/GenBank/DDBJ databases">
        <title>Deciphering the adaptive evolutionary patterns associated with biogeogrpahic diversity in the finger millet blast pathogen Magnaporthe oryzae in Eastern Africa.</title>
        <authorList>
            <person name="Onyema G."/>
            <person name="Shittu T.A."/>
            <person name="Dodsworth S."/>
            <person name="Devilliers S."/>
            <person name="Muthumeenakshi S."/>
            <person name="Sreenivasaprasad S."/>
        </authorList>
    </citation>
    <scope>NUCLEOTIDE SEQUENCE</scope>
    <source>
        <strain evidence="3">D15/s37</strain>
    </source>
</reference>
<evidence type="ECO:0000313" key="4">
    <source>
        <dbReference type="Proteomes" id="UP001059893"/>
    </source>
</evidence>
<dbReference type="EMBL" id="JABSND010000518">
    <property type="protein sequence ID" value="KAI6290109.1"/>
    <property type="molecule type" value="Genomic_DNA"/>
</dbReference>
<comment type="caution">
    <text evidence="3">The sequence shown here is derived from an EMBL/GenBank/DDBJ whole genome shotgun (WGS) entry which is preliminary data.</text>
</comment>
<keyword evidence="4" id="KW-1185">Reference proteome</keyword>
<evidence type="ECO:0000256" key="1">
    <source>
        <dbReference type="SAM" id="MobiDB-lite"/>
    </source>
</evidence>
<protein>
    <recommendedName>
        <fullName evidence="2">DEK-C domain-containing protein</fullName>
    </recommendedName>
</protein>
<feature type="compositionally biased region" description="Acidic residues" evidence="1">
    <location>
        <begin position="101"/>
        <end position="115"/>
    </location>
</feature>
<feature type="compositionally biased region" description="Basic and acidic residues" evidence="1">
    <location>
        <begin position="132"/>
        <end position="144"/>
    </location>
</feature>
<dbReference type="SUPFAM" id="SSF109715">
    <property type="entry name" value="DEK C-terminal domain"/>
    <property type="match status" value="1"/>
</dbReference>
<sequence length="357" mass="39237">MSEPLSAADEERYTNIIDGILQTADLQTVTMKKIRNGLETALDGKDLSEHKQAIKALIGARFDAATANLMENPNEPTPAASETPKRDYDDMVNGNGTIKSEEDEDEEADDDEDQNGDQINVSVPPPKKKQKRESSTESADEKFARQLQAEEEQMARVRTTRGGRDKKAAPKKKVTKKKSKAKVAADDDEDLSGDGTQKRKAGGGFQKPFHLSASLAEVCGEPTVGTPLADTLSVFGHMPLLPICLWLTFCMAEIALSTSGCQKALGAHQGKQSSGPERQATDPLRRKDAGRFQAEQPEYVCNEQAHRQPPLSCRRGIGRDRLDIPLLYPTCCRVIPRLLFTFSFSSFYTSFDGRCKG</sequence>
<dbReference type="PROSITE" id="PS51998">
    <property type="entry name" value="DEK_C"/>
    <property type="match status" value="1"/>
</dbReference>
<dbReference type="Proteomes" id="UP001059893">
    <property type="component" value="Unassembled WGS sequence"/>
</dbReference>
<feature type="compositionally biased region" description="Basic residues" evidence="1">
    <location>
        <begin position="169"/>
        <end position="181"/>
    </location>
</feature>
<evidence type="ECO:0000259" key="2">
    <source>
        <dbReference type="PROSITE" id="PS51998"/>
    </source>
</evidence>
<feature type="domain" description="DEK-C" evidence="2">
    <location>
        <begin position="7"/>
        <end position="63"/>
    </location>
</feature>
<accession>A0ABQ8N340</accession>
<evidence type="ECO:0000313" key="3">
    <source>
        <dbReference type="EMBL" id="KAI6290109.1"/>
    </source>
</evidence>
<proteinExistence type="predicted"/>
<name>A0ABQ8N340_PYRGI</name>
<dbReference type="Gene3D" id="1.10.10.60">
    <property type="entry name" value="Homeodomain-like"/>
    <property type="match status" value="1"/>
</dbReference>
<dbReference type="InterPro" id="IPR014876">
    <property type="entry name" value="DEK_C"/>
</dbReference>
<dbReference type="Pfam" id="PF08766">
    <property type="entry name" value="DEK_C"/>
    <property type="match status" value="1"/>
</dbReference>
<organism evidence="3 4">
    <name type="scientific">Pyricularia grisea</name>
    <name type="common">Crabgrass-specific blast fungus</name>
    <name type="synonym">Magnaporthe grisea</name>
    <dbReference type="NCBI Taxonomy" id="148305"/>
    <lineage>
        <taxon>Eukaryota</taxon>
        <taxon>Fungi</taxon>
        <taxon>Dikarya</taxon>
        <taxon>Ascomycota</taxon>
        <taxon>Pezizomycotina</taxon>
        <taxon>Sordariomycetes</taxon>
        <taxon>Sordariomycetidae</taxon>
        <taxon>Magnaporthales</taxon>
        <taxon>Pyriculariaceae</taxon>
        <taxon>Pyricularia</taxon>
    </lineage>
</organism>
<gene>
    <name evidence="3" type="ORF">MCOR33_011520</name>
</gene>
<feature type="region of interest" description="Disordered" evidence="1">
    <location>
        <begin position="70"/>
        <end position="206"/>
    </location>
</feature>